<dbReference type="AlphaFoldDB" id="A0A397IS69"/>
<organism evidence="1 2">
    <name type="scientific">Diversispora epigaea</name>
    <dbReference type="NCBI Taxonomy" id="1348612"/>
    <lineage>
        <taxon>Eukaryota</taxon>
        <taxon>Fungi</taxon>
        <taxon>Fungi incertae sedis</taxon>
        <taxon>Mucoromycota</taxon>
        <taxon>Glomeromycotina</taxon>
        <taxon>Glomeromycetes</taxon>
        <taxon>Diversisporales</taxon>
        <taxon>Diversisporaceae</taxon>
        <taxon>Diversispora</taxon>
    </lineage>
</organism>
<reference evidence="1 2" key="1">
    <citation type="submission" date="2018-08" db="EMBL/GenBank/DDBJ databases">
        <title>Genome and evolution of the arbuscular mycorrhizal fungus Diversispora epigaea (formerly Glomus versiforme) and its bacterial endosymbionts.</title>
        <authorList>
            <person name="Sun X."/>
            <person name="Fei Z."/>
            <person name="Harrison M."/>
        </authorList>
    </citation>
    <scope>NUCLEOTIDE SEQUENCE [LARGE SCALE GENOMIC DNA]</scope>
    <source>
        <strain evidence="1 2">IT104</strain>
    </source>
</reference>
<evidence type="ECO:0000313" key="2">
    <source>
        <dbReference type="Proteomes" id="UP000266861"/>
    </source>
</evidence>
<sequence length="193" mass="21612">MSEIFRIMTSWTIFYCRDMGNGGAFIIEYFFIHCQCEHDFSGNEFEPLNRTFSSETKVTTTIRTIKTTATTTTARTITTTTKSISTTTRTTTAKCDELFIINLLAMSRYQQEIETFVGTNHSNSLTMLAAIASKVRSQIRGKRRKTDDLEASITIFTASTIIIPIPITRNSTNSTTKLIISKSLAASSKQIVM</sequence>
<gene>
    <name evidence="1" type="ORF">Glove_155g4</name>
</gene>
<protein>
    <submittedName>
        <fullName evidence="1">Uncharacterized protein</fullName>
    </submittedName>
</protein>
<proteinExistence type="predicted"/>
<evidence type="ECO:0000313" key="1">
    <source>
        <dbReference type="EMBL" id="RHZ78825.1"/>
    </source>
</evidence>
<keyword evidence="2" id="KW-1185">Reference proteome</keyword>
<dbReference type="EMBL" id="PQFF01000146">
    <property type="protein sequence ID" value="RHZ78825.1"/>
    <property type="molecule type" value="Genomic_DNA"/>
</dbReference>
<accession>A0A397IS69</accession>
<dbReference type="Proteomes" id="UP000266861">
    <property type="component" value="Unassembled WGS sequence"/>
</dbReference>
<name>A0A397IS69_9GLOM</name>
<comment type="caution">
    <text evidence="1">The sequence shown here is derived from an EMBL/GenBank/DDBJ whole genome shotgun (WGS) entry which is preliminary data.</text>
</comment>